<gene>
    <name evidence="1" type="ORF">BDV38DRAFT_287898</name>
</gene>
<evidence type="ECO:0000313" key="1">
    <source>
        <dbReference type="EMBL" id="KAE8132324.1"/>
    </source>
</evidence>
<dbReference type="EMBL" id="ML743636">
    <property type="protein sequence ID" value="KAE8132324.1"/>
    <property type="molecule type" value="Genomic_DNA"/>
</dbReference>
<accession>A0A5N6SGU7</accession>
<evidence type="ECO:0000313" key="2">
    <source>
        <dbReference type="Proteomes" id="UP000325672"/>
    </source>
</evidence>
<dbReference type="InterPro" id="IPR053137">
    <property type="entry name" value="NLR-like"/>
</dbReference>
<reference evidence="1 2" key="1">
    <citation type="submission" date="2019-04" db="EMBL/GenBank/DDBJ databases">
        <title>Friends and foes A comparative genomics study of 23 Aspergillus species from section Flavi.</title>
        <authorList>
            <consortium name="DOE Joint Genome Institute"/>
            <person name="Kjaerbolling I."/>
            <person name="Vesth T."/>
            <person name="Frisvad J.C."/>
            <person name="Nybo J.L."/>
            <person name="Theobald S."/>
            <person name="Kildgaard S."/>
            <person name="Isbrandt T."/>
            <person name="Kuo A."/>
            <person name="Sato A."/>
            <person name="Lyhne E.K."/>
            <person name="Kogle M.E."/>
            <person name="Wiebenga A."/>
            <person name="Kun R.S."/>
            <person name="Lubbers R.J."/>
            <person name="Makela M.R."/>
            <person name="Barry K."/>
            <person name="Chovatia M."/>
            <person name="Clum A."/>
            <person name="Daum C."/>
            <person name="Haridas S."/>
            <person name="He G."/>
            <person name="LaButti K."/>
            <person name="Lipzen A."/>
            <person name="Mondo S."/>
            <person name="Riley R."/>
            <person name="Salamov A."/>
            <person name="Simmons B.A."/>
            <person name="Magnuson J.K."/>
            <person name="Henrissat B."/>
            <person name="Mortensen U.H."/>
            <person name="Larsen T.O."/>
            <person name="Devries R.P."/>
            <person name="Grigoriev I.V."/>
            <person name="Machida M."/>
            <person name="Baker S.E."/>
            <person name="Andersen M.R."/>
        </authorList>
    </citation>
    <scope>NUCLEOTIDE SEQUENCE [LARGE SCALE GENOMIC DNA]</scope>
    <source>
        <strain evidence="1 2">CBS 117625</strain>
    </source>
</reference>
<dbReference type="PANTHER" id="PTHR46082">
    <property type="entry name" value="ATP/GTP-BINDING PROTEIN-RELATED"/>
    <property type="match status" value="1"/>
</dbReference>
<dbReference type="GeneID" id="43645166"/>
<proteinExistence type="predicted"/>
<dbReference type="Pfam" id="PF13424">
    <property type="entry name" value="TPR_12"/>
    <property type="match status" value="1"/>
</dbReference>
<dbReference type="RefSeq" id="XP_031908387.1">
    <property type="nucleotide sequence ID" value="XM_032060956.1"/>
</dbReference>
<keyword evidence="2" id="KW-1185">Reference proteome</keyword>
<organism evidence="1 2">
    <name type="scientific">Aspergillus pseudotamarii</name>
    <dbReference type="NCBI Taxonomy" id="132259"/>
    <lineage>
        <taxon>Eukaryota</taxon>
        <taxon>Fungi</taxon>
        <taxon>Dikarya</taxon>
        <taxon>Ascomycota</taxon>
        <taxon>Pezizomycotina</taxon>
        <taxon>Eurotiomycetes</taxon>
        <taxon>Eurotiomycetidae</taxon>
        <taxon>Eurotiales</taxon>
        <taxon>Aspergillaceae</taxon>
        <taxon>Aspergillus</taxon>
        <taxon>Aspergillus subgen. Circumdati</taxon>
    </lineage>
</organism>
<dbReference type="SUPFAM" id="SSF48452">
    <property type="entry name" value="TPR-like"/>
    <property type="match status" value="1"/>
</dbReference>
<name>A0A5N6SGU7_ASPPS</name>
<dbReference type="InterPro" id="IPR011990">
    <property type="entry name" value="TPR-like_helical_dom_sf"/>
</dbReference>
<dbReference type="Gene3D" id="1.25.40.10">
    <property type="entry name" value="Tetratricopeptide repeat domain"/>
    <property type="match status" value="1"/>
</dbReference>
<sequence>MIVREWLEEQHHERLLIVDDADEASLFTSEGNIKRGKLGTARQAHKHLSTLGYLPDCSHGSIAITTRDRGTGVKFTKSCAHNLIEVVPMTKAESAYLTKSSATAKCPEDSEVDKLAKLLEHLPLAIVQAMPFIQEISLMVGEYIELYNDSDETRRDLLCEPFETIIKDGFEKKAVQAMDILARAFPDTNGENRSMCGAYLPHAQSALRYIPELHEEGLKKRRLYLQEGISYYLWSQGRCNETEQLDLLILEEKKQCFGRDHPETLESMASLASTYQVQGRWSEAEALDMYIVETRKMLLAPRHSVTLISMANLASVYEYLGRLQEAETLRMEVLEEKVNFR</sequence>
<dbReference type="OrthoDB" id="5986190at2759"/>
<dbReference type="PANTHER" id="PTHR46082:SF11">
    <property type="entry name" value="AAA+ ATPASE DOMAIN-CONTAINING PROTEIN-RELATED"/>
    <property type="match status" value="1"/>
</dbReference>
<dbReference type="Proteomes" id="UP000325672">
    <property type="component" value="Unassembled WGS sequence"/>
</dbReference>
<dbReference type="AlphaFoldDB" id="A0A5N6SGU7"/>
<protein>
    <submittedName>
        <fullName evidence="1">Uncharacterized protein</fullName>
    </submittedName>
</protein>